<dbReference type="PANTHER" id="PTHR13357:SF1">
    <property type="entry name" value="NCK-INTERACTING PROTEIN WITH SH3 DOMAIN"/>
    <property type="match status" value="1"/>
</dbReference>
<dbReference type="InterPro" id="IPR030125">
    <property type="entry name" value="SPIN90/Ldb17"/>
</dbReference>
<dbReference type="Gene3D" id="2.30.30.40">
    <property type="entry name" value="SH3 Domains"/>
    <property type="match status" value="1"/>
</dbReference>
<feature type="domain" description="SH3" evidence="3">
    <location>
        <begin position="1"/>
        <end position="59"/>
    </location>
</feature>
<dbReference type="InterPro" id="IPR036028">
    <property type="entry name" value="SH3-like_dom_sf"/>
</dbReference>
<sequence length="601" mass="69419">EKCAVKALYDYQAVDSKVLNFQTNDRFIVIKHSNEWLYVINGNGQLGYVPANYVQQDSFDDQQLLVFVDAVIALLDVQRNDCNTITVRQVNHAKVCPCYCPLLNLTHLFVYCRKLAQIRCEVVQRVCHKNNDTVNLRVNGDTNEDTEDDEVQKFDVSIQTDTFQETPQEPSSKCNDIEERLEVPNDVATVLVERIRVETELSHNMCILTAETVIKCLKEMIPNFEVPFNEILQKLNDESLKCLSPDVMRQSSDLKNLNLLFRKLWFCKNDEQQRSWPVHEDEQIIESYLQDIAKVFINANPSISRGVICANGYDNVHMLVTYFQMETRRILRMKLYTILLEAIRLEERVISDYMLNSVLPSTLADEMLNYSDDVDRFANAAALFTAIFSSGHKPPINLYEHVNENFIDQLLKLIEGEDFNGQKTDVKTLPETIIPPILSFNLHFEDFDSNLVLKALQQRENASQLTEILVSHLNWEEDPTRLSHVVGKAENVFDNERQNAVHKLLIEIFDSAEIARIFYYNDVRVLIDIIVTHLNNLLPGDKSRISYLQLALNIIKNTNYKEEPHKLEEVEKCLSFIVNDENSSIEEKQLTELVKQHLPAT</sequence>
<proteinExistence type="predicted"/>
<dbReference type="GO" id="GO:0071933">
    <property type="term" value="F:Arp2/3 complex binding"/>
    <property type="evidence" value="ECO:0007669"/>
    <property type="project" value="TreeGrafter"/>
</dbReference>
<keyword evidence="5" id="KW-1185">Reference proteome</keyword>
<dbReference type="Pfam" id="PF09431">
    <property type="entry name" value="SPIN90_LRD"/>
    <property type="match status" value="1"/>
</dbReference>
<dbReference type="SMART" id="SM00326">
    <property type="entry name" value="SH3"/>
    <property type="match status" value="1"/>
</dbReference>
<dbReference type="VEuPathDB" id="VectorBase:LDEU006232"/>
<protein>
    <submittedName>
        <fullName evidence="4">DUF2013 domain containing protein-like protein</fullName>
    </submittedName>
</protein>
<dbReference type="STRING" id="299467.A0A443SE67"/>
<dbReference type="Proteomes" id="UP000288716">
    <property type="component" value="Unassembled WGS sequence"/>
</dbReference>
<evidence type="ECO:0000256" key="2">
    <source>
        <dbReference type="PROSITE-ProRule" id="PRU00192"/>
    </source>
</evidence>
<keyword evidence="1 2" id="KW-0728">SH3 domain</keyword>
<dbReference type="Pfam" id="PF14604">
    <property type="entry name" value="SH3_9"/>
    <property type="match status" value="1"/>
</dbReference>
<evidence type="ECO:0000256" key="1">
    <source>
        <dbReference type="ARBA" id="ARBA00022443"/>
    </source>
</evidence>
<dbReference type="InterPro" id="IPR018556">
    <property type="entry name" value="SPIN90/Ldb17_LRD"/>
</dbReference>
<gene>
    <name evidence="4" type="ORF">B4U80_07515</name>
</gene>
<dbReference type="EMBL" id="NCKV01003365">
    <property type="protein sequence ID" value="RWS25809.1"/>
    <property type="molecule type" value="Genomic_DNA"/>
</dbReference>
<name>A0A443SE67_9ACAR</name>
<dbReference type="GO" id="GO:0006897">
    <property type="term" value="P:endocytosis"/>
    <property type="evidence" value="ECO:0007669"/>
    <property type="project" value="TreeGrafter"/>
</dbReference>
<dbReference type="SUPFAM" id="SSF50044">
    <property type="entry name" value="SH3-domain"/>
    <property type="match status" value="1"/>
</dbReference>
<reference evidence="4 5" key="1">
    <citation type="journal article" date="2018" name="Gigascience">
        <title>Genomes of trombidid mites reveal novel predicted allergens and laterally-transferred genes associated with secondary metabolism.</title>
        <authorList>
            <person name="Dong X."/>
            <person name="Chaisiri K."/>
            <person name="Xia D."/>
            <person name="Armstrong S.D."/>
            <person name="Fang Y."/>
            <person name="Donnelly M.J."/>
            <person name="Kadowaki T."/>
            <person name="McGarry J.W."/>
            <person name="Darby A.C."/>
            <person name="Makepeace B.L."/>
        </authorList>
    </citation>
    <scope>NUCLEOTIDE SEQUENCE [LARGE SCALE GENOMIC DNA]</scope>
    <source>
        <strain evidence="4">UoL-UT</strain>
    </source>
</reference>
<organism evidence="4 5">
    <name type="scientific">Leptotrombidium deliense</name>
    <dbReference type="NCBI Taxonomy" id="299467"/>
    <lineage>
        <taxon>Eukaryota</taxon>
        <taxon>Metazoa</taxon>
        <taxon>Ecdysozoa</taxon>
        <taxon>Arthropoda</taxon>
        <taxon>Chelicerata</taxon>
        <taxon>Arachnida</taxon>
        <taxon>Acari</taxon>
        <taxon>Acariformes</taxon>
        <taxon>Trombidiformes</taxon>
        <taxon>Prostigmata</taxon>
        <taxon>Anystina</taxon>
        <taxon>Parasitengona</taxon>
        <taxon>Trombiculoidea</taxon>
        <taxon>Trombiculidae</taxon>
        <taxon>Leptotrombidium</taxon>
    </lineage>
</organism>
<dbReference type="InterPro" id="IPR001452">
    <property type="entry name" value="SH3_domain"/>
</dbReference>
<comment type="caution">
    <text evidence="4">The sequence shown here is derived from an EMBL/GenBank/DDBJ whole genome shotgun (WGS) entry which is preliminary data.</text>
</comment>
<evidence type="ECO:0000313" key="5">
    <source>
        <dbReference type="Proteomes" id="UP000288716"/>
    </source>
</evidence>
<dbReference type="AlphaFoldDB" id="A0A443SE67"/>
<dbReference type="PROSITE" id="PS50002">
    <property type="entry name" value="SH3"/>
    <property type="match status" value="1"/>
</dbReference>
<dbReference type="OrthoDB" id="445362at2759"/>
<evidence type="ECO:0000259" key="3">
    <source>
        <dbReference type="PROSITE" id="PS50002"/>
    </source>
</evidence>
<feature type="non-terminal residue" evidence="4">
    <location>
        <position position="1"/>
    </location>
</feature>
<dbReference type="PANTHER" id="PTHR13357">
    <property type="entry name" value="SH3 ADAPTER PROTEIN SPIN90 NCK INTERACTING PROTEIN WITH SH3 DOMAIN"/>
    <property type="match status" value="1"/>
</dbReference>
<accession>A0A443SE67</accession>
<evidence type="ECO:0000313" key="4">
    <source>
        <dbReference type="EMBL" id="RWS25809.1"/>
    </source>
</evidence>